<name>A7I3L0_CAMHC</name>
<protein>
    <submittedName>
        <fullName evidence="1">Uncharacterized protein</fullName>
    </submittedName>
</protein>
<proteinExistence type="predicted"/>
<dbReference type="EMBL" id="CP000776">
    <property type="protein sequence ID" value="ABS52018.1"/>
    <property type="molecule type" value="Genomic_DNA"/>
</dbReference>
<dbReference type="KEGG" id="cha:CHAB381_1571"/>
<accession>A7I3L0</accession>
<dbReference type="HOGENOM" id="CLU_1303016_0_0_7"/>
<evidence type="ECO:0000313" key="2">
    <source>
        <dbReference type="Proteomes" id="UP000002407"/>
    </source>
</evidence>
<gene>
    <name evidence="1" type="ordered locus">CHAB381_1571</name>
</gene>
<reference evidence="2" key="1">
    <citation type="submission" date="2007-07" db="EMBL/GenBank/DDBJ databases">
        <title>Complete genome sequence of Campylobacter hominis ATCC BAA-381, a commensal isolated from the human gastrointestinal tract.</title>
        <authorList>
            <person name="Fouts D.E."/>
            <person name="Mongodin E.F."/>
            <person name="Puiu D."/>
            <person name="Sebastian Y."/>
            <person name="Miller W.G."/>
            <person name="Mandrell R.E."/>
            <person name="Nelson K.E."/>
        </authorList>
    </citation>
    <scope>NUCLEOTIDE SEQUENCE [LARGE SCALE GENOMIC DNA]</scope>
    <source>
        <strain evidence="2">ATCC BAA-381 / DSM 21671 / CCUG 45161 / LMG 19568 / NCTC 13146 / CH001A</strain>
    </source>
</reference>
<dbReference type="STRING" id="360107.CHAB381_1571"/>
<keyword evidence="2" id="KW-1185">Reference proteome</keyword>
<evidence type="ECO:0000313" key="1">
    <source>
        <dbReference type="EMBL" id="ABS52018.1"/>
    </source>
</evidence>
<dbReference type="RefSeq" id="WP_012109406.1">
    <property type="nucleotide sequence ID" value="NC_009714.1"/>
</dbReference>
<dbReference type="AlphaFoldDB" id="A7I3L0"/>
<dbReference type="Proteomes" id="UP000002407">
    <property type="component" value="Chromosome"/>
</dbReference>
<sequence>MSSMDNFYNFCNNFLNTSGFNSNELFKVNPVEDKEYSNKEVIEYIQKCFMNLFYFLINGRDNNFFNFPFIPDYSSDFNDLRNHFDEKFQNMDFSSLQNSINQKIDNLDLKISNIKPTFDVSNVFESFPSLNGAYGSFKDGDFVTSDIFKAKLKVLSSFLMLNELNKYMICYRLQNDDENVIILPSMFVFEWTEKKDNIADTGSENKKSSGE</sequence>
<organism evidence="1 2">
    <name type="scientific">Campylobacter hominis (strain ATCC BAA-381 / DSM 21671 / CCUG 45161 / LMG 19568 / NCTC 13146 / CH001A)</name>
    <dbReference type="NCBI Taxonomy" id="360107"/>
    <lineage>
        <taxon>Bacteria</taxon>
        <taxon>Pseudomonadati</taxon>
        <taxon>Campylobacterota</taxon>
        <taxon>Epsilonproteobacteria</taxon>
        <taxon>Campylobacterales</taxon>
        <taxon>Campylobacteraceae</taxon>
        <taxon>Campylobacter</taxon>
    </lineage>
</organism>
<dbReference type="OrthoDB" id="10019660at2"/>